<gene>
    <name evidence="2" type="ORF">BS637_06190</name>
    <name evidence="3" type="ORF">BS638_08955</name>
</gene>
<feature type="transmembrane region" description="Helical" evidence="1">
    <location>
        <begin position="107"/>
        <end position="131"/>
    </location>
</feature>
<keyword evidence="1" id="KW-1133">Transmembrane helix</keyword>
<dbReference type="STRING" id="1962263.BS637_06190"/>
<protein>
    <recommendedName>
        <fullName evidence="6">DUF1430 domain-containing protein</fullName>
    </recommendedName>
</protein>
<dbReference type="EMBL" id="MRAD01000005">
    <property type="protein sequence ID" value="OOO62430.1"/>
    <property type="molecule type" value="Genomic_DNA"/>
</dbReference>
<keyword evidence="1" id="KW-0472">Membrane</keyword>
<dbReference type="EMBL" id="MRAE01000020">
    <property type="protein sequence ID" value="OOO65257.1"/>
    <property type="molecule type" value="Genomic_DNA"/>
</dbReference>
<evidence type="ECO:0000313" key="4">
    <source>
        <dbReference type="Proteomes" id="UP000190206"/>
    </source>
</evidence>
<evidence type="ECO:0000313" key="3">
    <source>
        <dbReference type="EMBL" id="OOO65257.1"/>
    </source>
</evidence>
<reference evidence="3 5" key="2">
    <citation type="submission" date="2016-12" db="EMBL/GenBank/DDBJ databases">
        <title>Clostridium tepidum sp. nov., a close relative of Clostridium sporogenes and Clostridium botulinum Group I.</title>
        <authorList>
            <person name="Dobritsa A.P."/>
            <person name="Kutumbaka K.K."/>
            <person name="Werner K."/>
            <person name="Wiedmann M."/>
            <person name="Asmus A."/>
            <person name="Samadpour M."/>
        </authorList>
    </citation>
    <scope>NUCLEOTIDE SEQUENCE [LARGE SCALE GENOMIC DNA]</scope>
    <source>
        <strain evidence="3 5">IEH 97212</strain>
    </source>
</reference>
<dbReference type="Proteomes" id="UP000190206">
    <property type="component" value="Unassembled WGS sequence"/>
</dbReference>
<feature type="transmembrane region" description="Helical" evidence="1">
    <location>
        <begin position="80"/>
        <end position="101"/>
    </location>
</feature>
<proteinExistence type="predicted"/>
<dbReference type="InterPro" id="IPR006541">
    <property type="entry name" value="Bacteriocin_ass"/>
</dbReference>
<evidence type="ECO:0000313" key="5">
    <source>
        <dbReference type="Proteomes" id="UP000190256"/>
    </source>
</evidence>
<feature type="transmembrane region" description="Helical" evidence="1">
    <location>
        <begin position="35"/>
        <end position="59"/>
    </location>
</feature>
<dbReference type="Proteomes" id="UP000190256">
    <property type="component" value="Unassembled WGS sequence"/>
</dbReference>
<keyword evidence="4" id="KW-1185">Reference proteome</keyword>
<accession>A0A1S9I4J5</accession>
<dbReference type="AlphaFoldDB" id="A0A1S9I4J5"/>
<evidence type="ECO:0000256" key="1">
    <source>
        <dbReference type="SAM" id="Phobius"/>
    </source>
</evidence>
<name>A0A1S9I4J5_9CLOT</name>
<keyword evidence="1" id="KW-0812">Transmembrane</keyword>
<evidence type="ECO:0008006" key="6">
    <source>
        <dbReference type="Google" id="ProtNLM"/>
    </source>
</evidence>
<sequence>MDYILIGIDSSSLRINYADEEIVSINNKYKSMIKFLVIGFIIISIMLVIIVIQSLLNFFEQYKKIIYIRSFHGYKSFHNYEECLQIITVSLMAILIISIILNKASLSIILGVTLAGFVLECLLSIIFLNLVTKKKFTKVMKGES</sequence>
<comment type="caution">
    <text evidence="3">The sequence shown here is derived from an EMBL/GenBank/DDBJ whole genome shotgun (WGS) entry which is preliminary data.</text>
</comment>
<dbReference type="RefSeq" id="WP_243277374.1">
    <property type="nucleotide sequence ID" value="NZ_JADPGM010000009.1"/>
</dbReference>
<dbReference type="Pfam" id="PF07242">
    <property type="entry name" value="DUF1430"/>
    <property type="match status" value="1"/>
</dbReference>
<reference evidence="2 4" key="1">
    <citation type="submission" date="2016-12" db="EMBL/GenBank/DDBJ databases">
        <title>Clostridium tepidum sp. nov., a close relative of Clostridium sporogenes and Clostridium botulinum Group I.</title>
        <authorList>
            <person name="Dobritsa A.P."/>
            <person name="Kutumbaka K."/>
            <person name="Werner K."/>
            <person name="Samadpour M."/>
        </authorList>
    </citation>
    <scope>NUCLEOTIDE SEQUENCE [LARGE SCALE GENOMIC DNA]</scope>
    <source>
        <strain evidence="2 4">PE</strain>
    </source>
</reference>
<evidence type="ECO:0000313" key="2">
    <source>
        <dbReference type="EMBL" id="OOO62430.1"/>
    </source>
</evidence>
<organism evidence="3 5">
    <name type="scientific">Clostridium tepidum</name>
    <dbReference type="NCBI Taxonomy" id="1962263"/>
    <lineage>
        <taxon>Bacteria</taxon>
        <taxon>Bacillati</taxon>
        <taxon>Bacillota</taxon>
        <taxon>Clostridia</taxon>
        <taxon>Eubacteriales</taxon>
        <taxon>Clostridiaceae</taxon>
        <taxon>Clostridium</taxon>
    </lineage>
</organism>